<keyword evidence="11" id="KW-1185">Reference proteome</keyword>
<dbReference type="SUPFAM" id="SSF52058">
    <property type="entry name" value="L domain-like"/>
    <property type="match status" value="1"/>
</dbReference>
<dbReference type="InterPro" id="IPR006047">
    <property type="entry name" value="GH13_cat_dom"/>
</dbReference>
<feature type="chain" id="PRO_5039913584" description="alpha-glucosidase" evidence="8">
    <location>
        <begin position="17"/>
        <end position="707"/>
    </location>
</feature>
<dbReference type="SUPFAM" id="SSF51011">
    <property type="entry name" value="Glycosyl hydrolase domain"/>
    <property type="match status" value="1"/>
</dbReference>
<dbReference type="CDD" id="cd11328">
    <property type="entry name" value="AmyAc_maltase"/>
    <property type="match status" value="1"/>
</dbReference>
<comment type="catalytic activity">
    <reaction evidence="1">
        <text>Hydrolysis of terminal, non-reducing (1-&gt;4)-linked alpha-D-glucose residues with release of alpha-D-glucose.</text>
        <dbReference type="EC" id="3.2.1.20"/>
    </reaction>
</comment>
<dbReference type="OrthoDB" id="1740265at2759"/>
<dbReference type="SMART" id="SM00642">
    <property type="entry name" value="Aamy"/>
    <property type="match status" value="1"/>
</dbReference>
<dbReference type="PROSITE" id="PS51450">
    <property type="entry name" value="LRR"/>
    <property type="match status" value="1"/>
</dbReference>
<dbReference type="Gene3D" id="2.60.40.1180">
    <property type="entry name" value="Golgi alpha-mannosidase II"/>
    <property type="match status" value="1"/>
</dbReference>
<dbReference type="GO" id="GO:0004558">
    <property type="term" value="F:alpha-1,4-glucosidase activity"/>
    <property type="evidence" value="ECO:0007669"/>
    <property type="project" value="UniProtKB-EC"/>
</dbReference>
<evidence type="ECO:0000313" key="10">
    <source>
        <dbReference type="EMBL" id="KAG5676681.1"/>
    </source>
</evidence>
<organism evidence="10 11">
    <name type="scientific">Polypedilum vanderplanki</name>
    <name type="common">Sleeping chironomid midge</name>
    <dbReference type="NCBI Taxonomy" id="319348"/>
    <lineage>
        <taxon>Eukaryota</taxon>
        <taxon>Metazoa</taxon>
        <taxon>Ecdysozoa</taxon>
        <taxon>Arthropoda</taxon>
        <taxon>Hexapoda</taxon>
        <taxon>Insecta</taxon>
        <taxon>Pterygota</taxon>
        <taxon>Neoptera</taxon>
        <taxon>Endopterygota</taxon>
        <taxon>Diptera</taxon>
        <taxon>Nematocera</taxon>
        <taxon>Chironomoidea</taxon>
        <taxon>Chironomidae</taxon>
        <taxon>Chironominae</taxon>
        <taxon>Polypedilum</taxon>
        <taxon>Polypedilum</taxon>
    </lineage>
</organism>
<dbReference type="GO" id="GO:0005975">
    <property type="term" value="P:carbohydrate metabolic process"/>
    <property type="evidence" value="ECO:0007669"/>
    <property type="project" value="InterPro"/>
</dbReference>
<dbReference type="Proteomes" id="UP001107558">
    <property type="component" value="Chromosome 2"/>
</dbReference>
<dbReference type="Gene3D" id="3.80.10.10">
    <property type="entry name" value="Ribonuclease Inhibitor"/>
    <property type="match status" value="1"/>
</dbReference>
<protein>
    <recommendedName>
        <fullName evidence="3">alpha-glucosidase</fullName>
        <ecNumber evidence="3">3.2.1.20</ecNumber>
    </recommendedName>
</protein>
<keyword evidence="4 8" id="KW-0732">Signal</keyword>
<dbReference type="InterPro" id="IPR017853">
    <property type="entry name" value="GH"/>
</dbReference>
<evidence type="ECO:0000256" key="2">
    <source>
        <dbReference type="ARBA" id="ARBA00008061"/>
    </source>
</evidence>
<evidence type="ECO:0000256" key="4">
    <source>
        <dbReference type="ARBA" id="ARBA00022729"/>
    </source>
</evidence>
<evidence type="ECO:0000256" key="1">
    <source>
        <dbReference type="ARBA" id="ARBA00001657"/>
    </source>
</evidence>
<feature type="domain" description="Glycosyl hydrolase family 13 catalytic" evidence="9">
    <location>
        <begin position="28"/>
        <end position="408"/>
    </location>
</feature>
<dbReference type="SUPFAM" id="SSF51445">
    <property type="entry name" value="(Trans)glycosidases"/>
    <property type="match status" value="1"/>
</dbReference>
<dbReference type="EMBL" id="JADBJN010000002">
    <property type="protein sequence ID" value="KAG5676681.1"/>
    <property type="molecule type" value="Genomic_DNA"/>
</dbReference>
<sequence>MKVILIFYFFAKLTFAEKDWWKTANIYQIYPRSFKDSDDDGIGDIQGIIQKLNYIKELNVTAIWLNSFFKSPQVDLGYDVEDFYNVDPIFGTMADLEELFEKVHELELKIILDLIPNHTSDFHKWFIKSVIREGKYTDYYVWHDGKPNREGGQNIEPNNWQAVFSTRAWSWNEHRQQYYLHQFTSSQPDLNYRNPAVVQEMKDILTFWLEKGVDGFRVVATNHLFEVEDLRDEIQTGWTNDPNNYGFTHHHYTKDLDETYGNTRVIFTDAYANLTFTMRYYGSEIEPNAHFPFNYLLIDKLNENSNAHDFKREIDEWFINLPNADATSNWILGNHDKPRLASRYGIKRVDGMLMLLLLLPGVSITWNGDEIGMVDFREGISWEDTVDPQACNINDPINYKWVSRDPQRTPFQWDSTHAAGFCTTCKSWLPVNDNYRILNLENQRTADKSFFKLFKKLSSLRKNEIFVNGNFESYSLGSEIFAFKRTYNLGVYIIIINLSNNQHTINIHEISEFNYFLQVIIAGSRSNYNDGEIVHAKELLLNGYDALVLKKKNEEECSNNFNKICRYYIDHNNRYTCIIEDVDKILTSISGSHISPLFTDTNVTQVYLKNSVLTQIPSIIFSKFLNLEFLSITNCSLGGIFDTIPSCNKLTHLDASFNNIYHLSNTAFKNCKNLKTIDITGNSLKVISREIFDLNQNLNKIILNGEI</sequence>
<name>A0A9J6C3D6_POLVA</name>
<evidence type="ECO:0000256" key="5">
    <source>
        <dbReference type="ARBA" id="ARBA00022801"/>
    </source>
</evidence>
<proteinExistence type="inferred from homology"/>
<dbReference type="Gene3D" id="3.90.400.10">
    <property type="entry name" value="Oligo-1,6-glucosidase, Domain 2"/>
    <property type="match status" value="1"/>
</dbReference>
<evidence type="ECO:0000256" key="3">
    <source>
        <dbReference type="ARBA" id="ARBA00012741"/>
    </source>
</evidence>
<keyword evidence="6" id="KW-0325">Glycoprotein</keyword>
<dbReference type="InterPro" id="IPR001611">
    <property type="entry name" value="Leu-rich_rpt"/>
</dbReference>
<dbReference type="EC" id="3.2.1.20" evidence="3"/>
<evidence type="ECO:0000313" key="11">
    <source>
        <dbReference type="Proteomes" id="UP001107558"/>
    </source>
</evidence>
<comment type="caution">
    <text evidence="10">The sequence shown here is derived from an EMBL/GenBank/DDBJ whole genome shotgun (WGS) entry which is preliminary data.</text>
</comment>
<dbReference type="PANTHER" id="PTHR10357">
    <property type="entry name" value="ALPHA-AMYLASE FAMILY MEMBER"/>
    <property type="match status" value="1"/>
</dbReference>
<evidence type="ECO:0000256" key="8">
    <source>
        <dbReference type="SAM" id="SignalP"/>
    </source>
</evidence>
<accession>A0A9J6C3D6</accession>
<dbReference type="Gene3D" id="3.20.20.80">
    <property type="entry name" value="Glycosidases"/>
    <property type="match status" value="1"/>
</dbReference>
<keyword evidence="5" id="KW-0378">Hydrolase</keyword>
<feature type="signal peptide" evidence="8">
    <location>
        <begin position="1"/>
        <end position="16"/>
    </location>
</feature>
<dbReference type="InterPro" id="IPR013780">
    <property type="entry name" value="Glyco_hydro_b"/>
</dbReference>
<dbReference type="Pfam" id="PF00128">
    <property type="entry name" value="Alpha-amylase"/>
    <property type="match status" value="1"/>
</dbReference>
<reference evidence="10" key="1">
    <citation type="submission" date="2021-03" db="EMBL/GenBank/DDBJ databases">
        <title>Chromosome level genome of the anhydrobiotic midge Polypedilum vanderplanki.</title>
        <authorList>
            <person name="Yoshida Y."/>
            <person name="Kikawada T."/>
            <person name="Gusev O."/>
        </authorList>
    </citation>
    <scope>NUCLEOTIDE SEQUENCE</scope>
    <source>
        <strain evidence="10">NIAS01</strain>
        <tissue evidence="10">Whole body or cell culture</tissue>
    </source>
</reference>
<evidence type="ECO:0000256" key="6">
    <source>
        <dbReference type="ARBA" id="ARBA00023180"/>
    </source>
</evidence>
<comment type="similarity">
    <text evidence="2">Belongs to the glycosyl hydrolase 13 family.</text>
</comment>
<dbReference type="InterPro" id="IPR045857">
    <property type="entry name" value="O16G_dom_2"/>
</dbReference>
<keyword evidence="7" id="KW-0326">Glycosidase</keyword>
<dbReference type="FunFam" id="3.90.400.10:FF:000001">
    <property type="entry name" value="Maltase A3, isoform A"/>
    <property type="match status" value="1"/>
</dbReference>
<dbReference type="AlphaFoldDB" id="A0A9J6C3D6"/>
<evidence type="ECO:0000259" key="9">
    <source>
        <dbReference type="SMART" id="SM00642"/>
    </source>
</evidence>
<dbReference type="Pfam" id="PF13855">
    <property type="entry name" value="LRR_8"/>
    <property type="match status" value="1"/>
</dbReference>
<evidence type="ECO:0000256" key="7">
    <source>
        <dbReference type="ARBA" id="ARBA00023295"/>
    </source>
</evidence>
<dbReference type="PANTHER" id="PTHR10357:SF179">
    <property type="entry name" value="NEUTRAL AND BASIC AMINO ACID TRANSPORT PROTEIN RBAT"/>
    <property type="match status" value="1"/>
</dbReference>
<dbReference type="InterPro" id="IPR032675">
    <property type="entry name" value="LRR_dom_sf"/>
</dbReference>
<gene>
    <name evidence="10" type="ORF">PVAND_006497</name>
</gene>